<protein>
    <submittedName>
        <fullName evidence="3">Zgc:172182</fullName>
    </submittedName>
</protein>
<feature type="coiled-coil region" evidence="2">
    <location>
        <begin position="266"/>
        <end position="327"/>
    </location>
</feature>
<dbReference type="InParanoid" id="A0A672J3P9"/>
<organism evidence="3 4">
    <name type="scientific">Salarias fasciatus</name>
    <name type="common">Jewelled blenny</name>
    <name type="synonym">Blennius fasciatus</name>
    <dbReference type="NCBI Taxonomy" id="181472"/>
    <lineage>
        <taxon>Eukaryota</taxon>
        <taxon>Metazoa</taxon>
        <taxon>Chordata</taxon>
        <taxon>Craniata</taxon>
        <taxon>Vertebrata</taxon>
        <taxon>Euteleostomi</taxon>
        <taxon>Actinopterygii</taxon>
        <taxon>Neopterygii</taxon>
        <taxon>Teleostei</taxon>
        <taxon>Neoteleostei</taxon>
        <taxon>Acanthomorphata</taxon>
        <taxon>Ovalentaria</taxon>
        <taxon>Blenniimorphae</taxon>
        <taxon>Blenniiformes</taxon>
        <taxon>Blennioidei</taxon>
        <taxon>Blenniidae</taxon>
        <taxon>Salariinae</taxon>
        <taxon>Salarias</taxon>
    </lineage>
</organism>
<evidence type="ECO:0000256" key="1">
    <source>
        <dbReference type="ARBA" id="ARBA00023054"/>
    </source>
</evidence>
<evidence type="ECO:0000313" key="3">
    <source>
        <dbReference type="Ensembl" id="ENSSFAP00005047924.1"/>
    </source>
</evidence>
<reference evidence="3" key="1">
    <citation type="submission" date="2019-06" db="EMBL/GenBank/DDBJ databases">
        <authorList>
            <consortium name="Wellcome Sanger Institute Data Sharing"/>
        </authorList>
    </citation>
    <scope>NUCLEOTIDE SEQUENCE [LARGE SCALE GENOMIC DNA]</scope>
</reference>
<sequence>YCHYFKIPDIKIHIHFCILFFLFSSQHMDGVQKLPEKLTAADDATERKMLRSRIDEQSSLICMLKQRSDETLLRSQALQKINTELEARATHCQRELDGKRKKTETLERRFRDLAASNQSIIAFMEEHKKQNAQFRLENQQLKLENDSLFSQKLQDKEELVQKLRHDIKLLTEEYASKEVQYWYIFILSKQPCSIHKTKEASLLDQLQDAHQKHTNAVALCKDLRKTLQETKEQHGAKELSMTESLDNLTKEKDKLLHLSMERGKVIQDKQEEIEQLEAKWKEEKKARVKAQDRFENEADAVNKDAKVNSLQSALDESMKKIENLNKHSNLLLTQERELNKKLRHLIL</sequence>
<gene>
    <name evidence="3" type="primary">zgc:172182</name>
</gene>
<feature type="coiled-coil region" evidence="2">
    <location>
        <begin position="82"/>
        <end position="180"/>
    </location>
</feature>
<dbReference type="InterPro" id="IPR043450">
    <property type="entry name" value="CCDC89-like"/>
</dbReference>
<dbReference type="AlphaFoldDB" id="A0A672J3P9"/>
<reference evidence="3" key="2">
    <citation type="submission" date="2025-08" db="UniProtKB">
        <authorList>
            <consortium name="Ensembl"/>
        </authorList>
    </citation>
    <scope>IDENTIFICATION</scope>
</reference>
<keyword evidence="1 2" id="KW-0175">Coiled coil</keyword>
<keyword evidence="4" id="KW-1185">Reference proteome</keyword>
<dbReference type="Ensembl" id="ENSSFAT00005049532.1">
    <property type="protein sequence ID" value="ENSSFAP00005047924.1"/>
    <property type="gene ID" value="ENSSFAG00005023305.1"/>
</dbReference>
<dbReference type="PANTHER" id="PTHR34768">
    <property type="entry name" value="COILED-COIL DOMAIN-CONTAINING PROTEIN 89"/>
    <property type="match status" value="1"/>
</dbReference>
<evidence type="ECO:0000313" key="4">
    <source>
        <dbReference type="Proteomes" id="UP000472267"/>
    </source>
</evidence>
<name>A0A672J3P9_SALFA</name>
<dbReference type="PANTHER" id="PTHR34768:SF2">
    <property type="entry name" value="COILED-COIL DOMAIN CONTAINING 89"/>
    <property type="match status" value="1"/>
</dbReference>
<proteinExistence type="predicted"/>
<dbReference type="FunCoup" id="A0A672J3P9">
    <property type="interactions" value="244"/>
</dbReference>
<dbReference type="OMA" id="AMLCSRI"/>
<accession>A0A672J3P9</accession>
<dbReference type="Proteomes" id="UP000472267">
    <property type="component" value="Chromosome 16"/>
</dbReference>
<reference evidence="3" key="3">
    <citation type="submission" date="2025-09" db="UniProtKB">
        <authorList>
            <consortium name="Ensembl"/>
        </authorList>
    </citation>
    <scope>IDENTIFICATION</scope>
</reference>
<evidence type="ECO:0000256" key="2">
    <source>
        <dbReference type="SAM" id="Coils"/>
    </source>
</evidence>